<evidence type="ECO:0000256" key="6">
    <source>
        <dbReference type="ARBA" id="ARBA00022839"/>
    </source>
</evidence>
<reference evidence="12" key="1">
    <citation type="journal article" date="2019" name="Int. J. Syst. Evol. Microbiol.">
        <title>The Global Catalogue of Microorganisms (GCM) 10K type strain sequencing project: providing services to taxonomists for standard genome sequencing and annotation.</title>
        <authorList>
            <consortium name="The Broad Institute Genomics Platform"/>
            <consortium name="The Broad Institute Genome Sequencing Center for Infectious Disease"/>
            <person name="Wu L."/>
            <person name="Ma J."/>
        </authorList>
    </citation>
    <scope>NUCLEOTIDE SEQUENCE [LARGE SCALE GENOMIC DNA]</scope>
    <source>
        <strain evidence="12">JCM 18958</strain>
    </source>
</reference>
<sequence>MRFLHTSDWHLGRTFHGVDVLDVQARAMDEIVQWVVEHRIDAVLISGDVYDRAQPRTEVVELLNATLAKIRRAGAYVVMTSGNHDSAARLGFGAQIMAHGGVFIRTRSEQADLPVLFSAHASGVRVTDTALSGADPAAQTSASTVAVYGIPYLEPRSVAPRLACSPTHQDVLDTIATSTAADLRSRAHTRGVVMAHAFVTGAATTDSERVIDSGGLGTVSADVFAAHSYAALGHIHRRQTVRTAVRYSGSPVAYSFSETGQTKGAWLVEFTGAAEPRVEALDHRAGLHLAQLRGNLVDLLRDPGHANAESAWCQVVLTDPERPASAMERIRTRFPQTVELRWEPEGGRSQQQISYSARVKGAQSPDSLCASFFEHVRQRSVSDAEQSDIASAVAAARSRGTSEEGTP</sequence>
<dbReference type="InterPro" id="IPR004593">
    <property type="entry name" value="SbcD"/>
</dbReference>
<dbReference type="InterPro" id="IPR050535">
    <property type="entry name" value="DNA_Repair-Maintenance_Comp"/>
</dbReference>
<evidence type="ECO:0000256" key="8">
    <source>
        <dbReference type="SAM" id="MobiDB-lite"/>
    </source>
</evidence>
<evidence type="ECO:0000256" key="4">
    <source>
        <dbReference type="ARBA" id="ARBA00022722"/>
    </source>
</evidence>
<keyword evidence="4 7" id="KW-0540">Nuclease</keyword>
<keyword evidence="7" id="KW-0233">DNA recombination</keyword>
<gene>
    <name evidence="7" type="primary">sbcD</name>
    <name evidence="11" type="ORF">GCM10025781_23150</name>
</gene>
<name>A0ABP8XDI3_9MICC</name>
<dbReference type="SUPFAM" id="SSF56300">
    <property type="entry name" value="Metallo-dependent phosphatases"/>
    <property type="match status" value="1"/>
</dbReference>
<comment type="similarity">
    <text evidence="1 7">Belongs to the SbcD family.</text>
</comment>
<keyword evidence="7" id="KW-0255">Endonuclease</keyword>
<evidence type="ECO:0000259" key="9">
    <source>
        <dbReference type="Pfam" id="PF00149"/>
    </source>
</evidence>
<dbReference type="GO" id="GO:0004527">
    <property type="term" value="F:exonuclease activity"/>
    <property type="evidence" value="ECO:0007669"/>
    <property type="project" value="UniProtKB-KW"/>
</dbReference>
<comment type="function">
    <text evidence="7">SbcCD cleaves DNA hairpin structures. These structures can inhibit DNA replication and are intermediates in certain DNA recombination reactions. The complex acts as a 3'-&gt;5' double strand exonuclease that can open hairpins. It also has a 5' single-strand endonuclease activity.</text>
</comment>
<dbReference type="Pfam" id="PF00149">
    <property type="entry name" value="Metallophos"/>
    <property type="match status" value="1"/>
</dbReference>
<dbReference type="Proteomes" id="UP001501446">
    <property type="component" value="Unassembled WGS sequence"/>
</dbReference>
<proteinExistence type="inferred from homology"/>
<feature type="domain" description="Calcineurin-like phosphoesterase" evidence="9">
    <location>
        <begin position="1"/>
        <end position="90"/>
    </location>
</feature>
<dbReference type="PANTHER" id="PTHR30337">
    <property type="entry name" value="COMPONENT OF ATP-DEPENDENT DSDNA EXONUCLEASE"/>
    <property type="match status" value="1"/>
</dbReference>
<dbReference type="CDD" id="cd00840">
    <property type="entry name" value="MPP_Mre11_N"/>
    <property type="match status" value="1"/>
</dbReference>
<dbReference type="InterPro" id="IPR026843">
    <property type="entry name" value="SbcD_C"/>
</dbReference>
<feature type="region of interest" description="Disordered" evidence="8">
    <location>
        <begin position="381"/>
        <end position="407"/>
    </location>
</feature>
<accession>A0ABP8XDI3</accession>
<keyword evidence="7" id="KW-0235">DNA replication</keyword>
<comment type="subunit">
    <text evidence="2 7">Heterodimer of SbcC and SbcD.</text>
</comment>
<evidence type="ECO:0000256" key="2">
    <source>
        <dbReference type="ARBA" id="ARBA00011322"/>
    </source>
</evidence>
<dbReference type="EMBL" id="BAABLN010000034">
    <property type="protein sequence ID" value="GAA4703677.1"/>
    <property type="molecule type" value="Genomic_DNA"/>
</dbReference>
<dbReference type="Gene3D" id="3.60.21.10">
    <property type="match status" value="1"/>
</dbReference>
<evidence type="ECO:0000313" key="11">
    <source>
        <dbReference type="EMBL" id="GAA4703677.1"/>
    </source>
</evidence>
<dbReference type="InterPro" id="IPR004843">
    <property type="entry name" value="Calcineurin-like_PHP"/>
</dbReference>
<organism evidence="11 12">
    <name type="scientific">Kocuria gwangalliensis</name>
    <dbReference type="NCBI Taxonomy" id="501592"/>
    <lineage>
        <taxon>Bacteria</taxon>
        <taxon>Bacillati</taxon>
        <taxon>Actinomycetota</taxon>
        <taxon>Actinomycetes</taxon>
        <taxon>Micrococcales</taxon>
        <taxon>Micrococcaceae</taxon>
        <taxon>Kocuria</taxon>
    </lineage>
</organism>
<keyword evidence="12" id="KW-1185">Reference proteome</keyword>
<comment type="caution">
    <text evidence="11">The sequence shown here is derived from an EMBL/GenBank/DDBJ whole genome shotgun (WGS) entry which is preliminary data.</text>
</comment>
<evidence type="ECO:0000313" key="12">
    <source>
        <dbReference type="Proteomes" id="UP001501446"/>
    </source>
</evidence>
<evidence type="ECO:0000256" key="7">
    <source>
        <dbReference type="RuleBase" id="RU363069"/>
    </source>
</evidence>
<evidence type="ECO:0000256" key="5">
    <source>
        <dbReference type="ARBA" id="ARBA00022801"/>
    </source>
</evidence>
<dbReference type="InterPro" id="IPR041796">
    <property type="entry name" value="Mre11_N"/>
</dbReference>
<feature type="domain" description="Nuclease SbcCD subunit D C-terminal" evidence="10">
    <location>
        <begin position="289"/>
        <end position="375"/>
    </location>
</feature>
<evidence type="ECO:0000256" key="1">
    <source>
        <dbReference type="ARBA" id="ARBA00010555"/>
    </source>
</evidence>
<evidence type="ECO:0000256" key="3">
    <source>
        <dbReference type="ARBA" id="ARBA00013365"/>
    </source>
</evidence>
<dbReference type="Pfam" id="PF12320">
    <property type="entry name" value="SbcD_C"/>
    <property type="match status" value="1"/>
</dbReference>
<dbReference type="NCBIfam" id="TIGR00619">
    <property type="entry name" value="sbcd"/>
    <property type="match status" value="1"/>
</dbReference>
<protein>
    <recommendedName>
        <fullName evidence="3 7">Nuclease SbcCD subunit D</fullName>
    </recommendedName>
</protein>
<dbReference type="PANTHER" id="PTHR30337:SF0">
    <property type="entry name" value="NUCLEASE SBCCD SUBUNIT D"/>
    <property type="match status" value="1"/>
</dbReference>
<dbReference type="RefSeq" id="WP_345311585.1">
    <property type="nucleotide sequence ID" value="NZ_BAABLN010000034.1"/>
</dbReference>
<keyword evidence="5 7" id="KW-0378">Hydrolase</keyword>
<keyword evidence="6 7" id="KW-0269">Exonuclease</keyword>
<dbReference type="InterPro" id="IPR029052">
    <property type="entry name" value="Metallo-depent_PP-like"/>
</dbReference>
<evidence type="ECO:0000259" key="10">
    <source>
        <dbReference type="Pfam" id="PF12320"/>
    </source>
</evidence>